<evidence type="ECO:0000256" key="3">
    <source>
        <dbReference type="SAM" id="SignalP"/>
    </source>
</evidence>
<comment type="caution">
    <text evidence="5">The sequence shown here is derived from an EMBL/GenBank/DDBJ whole genome shotgun (WGS) entry which is preliminary data.</text>
</comment>
<dbReference type="EMBL" id="MOMC01000022">
    <property type="protein sequence ID" value="ONH30830.1"/>
    <property type="molecule type" value="Genomic_DNA"/>
</dbReference>
<dbReference type="InterPro" id="IPR028081">
    <property type="entry name" value="Leu-bd"/>
</dbReference>
<name>A0A1V2ICT7_9ACTN</name>
<dbReference type="OrthoDB" id="26870at2"/>
<dbReference type="AlphaFoldDB" id="A0A1V2ICT7"/>
<keyword evidence="2 3" id="KW-0732">Signal</keyword>
<feature type="chain" id="PRO_5038480590" evidence="3">
    <location>
        <begin position="24"/>
        <end position="429"/>
    </location>
</feature>
<evidence type="ECO:0000256" key="2">
    <source>
        <dbReference type="ARBA" id="ARBA00022729"/>
    </source>
</evidence>
<evidence type="ECO:0000313" key="5">
    <source>
        <dbReference type="EMBL" id="ONH30830.1"/>
    </source>
</evidence>
<dbReference type="Gene3D" id="3.40.50.2300">
    <property type="match status" value="2"/>
</dbReference>
<keyword evidence="6" id="KW-1185">Reference proteome</keyword>
<evidence type="ECO:0000313" key="6">
    <source>
        <dbReference type="Proteomes" id="UP000188929"/>
    </source>
</evidence>
<dbReference type="Pfam" id="PF13458">
    <property type="entry name" value="Peripla_BP_6"/>
    <property type="match status" value="1"/>
</dbReference>
<dbReference type="PANTHER" id="PTHR47235:SF1">
    <property type="entry name" value="BLR6548 PROTEIN"/>
    <property type="match status" value="1"/>
</dbReference>
<sequence length="429" mass="44844">MLSPAKSRLIRAATLAVSASGLAASLTACGNGGASAADGACSATVPGITPTEVKAGMVWNDSGPGAAALRAFRAGVDARLRVANDEDGGAYGRKITYAWRDDAGDPALNVPMVQELLDQEKIFGLIYAPGGGRDSAKLLQERNIPVTGLGSDPVWLGINNMFSWYYSGDGSSTTWGKYVQQQGGTRAAIFSTAQTGSNTDFAAQISASLKANNVKIVRTFYTGEITSYQTLAQQIKADNIDALTGVLLPDTAAKLLPELAKIGVTLGGSLKVAVMPLGYDGSNLAQFGAALGGVSIFTITQPFELNTAGQQTFKQAMSSYSPEIQPPTQDTAVDGWISADLFIRGLQAAGPCPTRESFISGLRAVRNYDAAGMGPDASNDLSTNFRETSTCYYGIKVSPDGSRFQPTSPTAMCGDVITMQQMAALNQQP</sequence>
<dbReference type="InterPro" id="IPR028082">
    <property type="entry name" value="Peripla_BP_I"/>
</dbReference>
<dbReference type="PANTHER" id="PTHR47235">
    <property type="entry name" value="BLR6548 PROTEIN"/>
    <property type="match status" value="1"/>
</dbReference>
<reference evidence="6" key="1">
    <citation type="submission" date="2016-10" db="EMBL/GenBank/DDBJ databases">
        <title>Frankia sp. NRRL B-16386 Genome sequencing.</title>
        <authorList>
            <person name="Ghodhbane-Gtari F."/>
            <person name="Swanson E."/>
            <person name="Gueddou A."/>
            <person name="Hezbri K."/>
            <person name="Ktari K."/>
            <person name="Nouioui I."/>
            <person name="Morris K."/>
            <person name="Simpson S."/>
            <person name="Abebe-Akele F."/>
            <person name="Thomas K."/>
            <person name="Gtari M."/>
            <person name="Tisa L.S."/>
        </authorList>
    </citation>
    <scope>NUCLEOTIDE SEQUENCE [LARGE SCALE GENOMIC DNA]</scope>
    <source>
        <strain evidence="6">NRRL B-16386</strain>
    </source>
</reference>
<feature type="signal peptide" evidence="3">
    <location>
        <begin position="1"/>
        <end position="23"/>
    </location>
</feature>
<dbReference type="SUPFAM" id="SSF53822">
    <property type="entry name" value="Periplasmic binding protein-like I"/>
    <property type="match status" value="1"/>
</dbReference>
<proteinExistence type="inferred from homology"/>
<feature type="domain" description="Leucine-binding protein" evidence="4">
    <location>
        <begin position="52"/>
        <end position="401"/>
    </location>
</feature>
<organism evidence="5 6">
    <name type="scientific">Pseudofrankia asymbiotica</name>
    <dbReference type="NCBI Taxonomy" id="1834516"/>
    <lineage>
        <taxon>Bacteria</taxon>
        <taxon>Bacillati</taxon>
        <taxon>Actinomycetota</taxon>
        <taxon>Actinomycetes</taxon>
        <taxon>Frankiales</taxon>
        <taxon>Frankiaceae</taxon>
        <taxon>Pseudofrankia</taxon>
    </lineage>
</organism>
<protein>
    <submittedName>
        <fullName evidence="5">Branched-chain amino acid ABC transporter substrate-binding protein</fullName>
    </submittedName>
</protein>
<evidence type="ECO:0000259" key="4">
    <source>
        <dbReference type="Pfam" id="PF13458"/>
    </source>
</evidence>
<dbReference type="Proteomes" id="UP000188929">
    <property type="component" value="Unassembled WGS sequence"/>
</dbReference>
<comment type="similarity">
    <text evidence="1">Belongs to the leucine-binding protein family.</text>
</comment>
<evidence type="ECO:0000256" key="1">
    <source>
        <dbReference type="ARBA" id="ARBA00010062"/>
    </source>
</evidence>
<gene>
    <name evidence="5" type="ORF">BL253_12030</name>
</gene>
<dbReference type="PROSITE" id="PS51257">
    <property type="entry name" value="PROKAR_LIPOPROTEIN"/>
    <property type="match status" value="1"/>
</dbReference>
<dbReference type="CDD" id="cd06341">
    <property type="entry name" value="PBP1_ABC_ligand_binding-like"/>
    <property type="match status" value="1"/>
</dbReference>
<accession>A0A1V2ICT7</accession>
<dbReference type="RefSeq" id="WP_076816452.1">
    <property type="nucleotide sequence ID" value="NZ_MOMC01000022.1"/>
</dbReference>
<dbReference type="STRING" id="1834516.BL253_12030"/>